<reference evidence="2 3" key="1">
    <citation type="journal article" date="2019" name="Commun. Biol.">
        <title>The bagworm genome reveals a unique fibroin gene that provides high tensile strength.</title>
        <authorList>
            <person name="Kono N."/>
            <person name="Nakamura H."/>
            <person name="Ohtoshi R."/>
            <person name="Tomita M."/>
            <person name="Numata K."/>
            <person name="Arakawa K."/>
        </authorList>
    </citation>
    <scope>NUCLEOTIDE SEQUENCE [LARGE SCALE GENOMIC DNA]</scope>
</reference>
<protein>
    <submittedName>
        <fullName evidence="2">Uncharacterized protein</fullName>
    </submittedName>
</protein>
<evidence type="ECO:0000256" key="1">
    <source>
        <dbReference type="SAM" id="MobiDB-lite"/>
    </source>
</evidence>
<name>A0A4C1V0E9_EUMVA</name>
<comment type="caution">
    <text evidence="2">The sequence shown here is derived from an EMBL/GenBank/DDBJ whole genome shotgun (WGS) entry which is preliminary data.</text>
</comment>
<dbReference type="Proteomes" id="UP000299102">
    <property type="component" value="Unassembled WGS sequence"/>
</dbReference>
<feature type="region of interest" description="Disordered" evidence="1">
    <location>
        <begin position="52"/>
        <end position="75"/>
    </location>
</feature>
<gene>
    <name evidence="2" type="ORF">EVAR_27635_1</name>
</gene>
<sequence length="75" mass="7844">MNTRNPRGVTSAFPALWEKIRYPIEGKWATGTLSTGSNISVLNKKVPEVFGASAAGRPRGAAAPRPPPATPTSSP</sequence>
<dbReference type="EMBL" id="BGZK01000256">
    <property type="protein sequence ID" value="GBP32211.1"/>
    <property type="molecule type" value="Genomic_DNA"/>
</dbReference>
<feature type="compositionally biased region" description="Low complexity" evidence="1">
    <location>
        <begin position="52"/>
        <end position="63"/>
    </location>
</feature>
<dbReference type="AlphaFoldDB" id="A0A4C1V0E9"/>
<keyword evidence="3" id="KW-1185">Reference proteome</keyword>
<feature type="compositionally biased region" description="Pro residues" evidence="1">
    <location>
        <begin position="64"/>
        <end position="75"/>
    </location>
</feature>
<proteinExistence type="predicted"/>
<evidence type="ECO:0000313" key="3">
    <source>
        <dbReference type="Proteomes" id="UP000299102"/>
    </source>
</evidence>
<accession>A0A4C1V0E9</accession>
<evidence type="ECO:0000313" key="2">
    <source>
        <dbReference type="EMBL" id="GBP32211.1"/>
    </source>
</evidence>
<organism evidence="2 3">
    <name type="scientific">Eumeta variegata</name>
    <name type="common">Bagworm moth</name>
    <name type="synonym">Eumeta japonica</name>
    <dbReference type="NCBI Taxonomy" id="151549"/>
    <lineage>
        <taxon>Eukaryota</taxon>
        <taxon>Metazoa</taxon>
        <taxon>Ecdysozoa</taxon>
        <taxon>Arthropoda</taxon>
        <taxon>Hexapoda</taxon>
        <taxon>Insecta</taxon>
        <taxon>Pterygota</taxon>
        <taxon>Neoptera</taxon>
        <taxon>Endopterygota</taxon>
        <taxon>Lepidoptera</taxon>
        <taxon>Glossata</taxon>
        <taxon>Ditrysia</taxon>
        <taxon>Tineoidea</taxon>
        <taxon>Psychidae</taxon>
        <taxon>Oiketicinae</taxon>
        <taxon>Eumeta</taxon>
    </lineage>
</organism>